<evidence type="ECO:0000313" key="2">
    <source>
        <dbReference type="EMBL" id="PBK59799.1"/>
    </source>
</evidence>
<sequence length="152" mass="16731">MVQRGACHFCFLPFPIMTSQRSILAPVLQTGSESAGDRTVPNISMPNVSMVFHLNSMTPGEYAFTFRFIIDSTTGTVTMETPAQPTSPDTPVAPTPLDLLHANPVSNKKEGQEHHQSNEYEHDGTNSSVQVKLETETESLPPQQLLEFSDIQ</sequence>
<dbReference type="AlphaFoldDB" id="A0A2H3ALP3"/>
<dbReference type="Proteomes" id="UP000218334">
    <property type="component" value="Unassembled WGS sequence"/>
</dbReference>
<dbReference type="EMBL" id="KZ293497">
    <property type="protein sequence ID" value="PBK59799.1"/>
    <property type="molecule type" value="Genomic_DNA"/>
</dbReference>
<feature type="compositionally biased region" description="Basic and acidic residues" evidence="1">
    <location>
        <begin position="107"/>
        <end position="124"/>
    </location>
</feature>
<proteinExistence type="predicted"/>
<protein>
    <submittedName>
        <fullName evidence="2">Uncharacterized protein</fullName>
    </submittedName>
</protein>
<evidence type="ECO:0000313" key="3">
    <source>
        <dbReference type="Proteomes" id="UP000218334"/>
    </source>
</evidence>
<evidence type="ECO:0000256" key="1">
    <source>
        <dbReference type="SAM" id="MobiDB-lite"/>
    </source>
</evidence>
<accession>A0A2H3ALP3</accession>
<name>A0A2H3ALP3_9AGAR</name>
<reference evidence="3" key="1">
    <citation type="journal article" date="2017" name="Nat. Ecol. Evol.">
        <title>Genome expansion and lineage-specific genetic innovations in the forest pathogenic fungi Armillaria.</title>
        <authorList>
            <person name="Sipos G."/>
            <person name="Prasanna A.N."/>
            <person name="Walter M.C."/>
            <person name="O'Connor E."/>
            <person name="Balint B."/>
            <person name="Krizsan K."/>
            <person name="Kiss B."/>
            <person name="Hess J."/>
            <person name="Varga T."/>
            <person name="Slot J."/>
            <person name="Riley R."/>
            <person name="Boka B."/>
            <person name="Rigling D."/>
            <person name="Barry K."/>
            <person name="Lee J."/>
            <person name="Mihaltcheva S."/>
            <person name="LaButti K."/>
            <person name="Lipzen A."/>
            <person name="Waldron R."/>
            <person name="Moloney N.M."/>
            <person name="Sperisen C."/>
            <person name="Kredics L."/>
            <person name="Vagvoelgyi C."/>
            <person name="Patrignani A."/>
            <person name="Fitzpatrick D."/>
            <person name="Nagy I."/>
            <person name="Doyle S."/>
            <person name="Anderson J.B."/>
            <person name="Grigoriev I.V."/>
            <person name="Gueldener U."/>
            <person name="Muensterkoetter M."/>
            <person name="Nagy L.G."/>
        </authorList>
    </citation>
    <scope>NUCLEOTIDE SEQUENCE [LARGE SCALE GENOMIC DNA]</scope>
    <source>
        <strain evidence="3">28-4</strain>
    </source>
</reference>
<organism evidence="2 3">
    <name type="scientific">Armillaria solidipes</name>
    <dbReference type="NCBI Taxonomy" id="1076256"/>
    <lineage>
        <taxon>Eukaryota</taxon>
        <taxon>Fungi</taxon>
        <taxon>Dikarya</taxon>
        <taxon>Basidiomycota</taxon>
        <taxon>Agaricomycotina</taxon>
        <taxon>Agaricomycetes</taxon>
        <taxon>Agaricomycetidae</taxon>
        <taxon>Agaricales</taxon>
        <taxon>Marasmiineae</taxon>
        <taxon>Physalacriaceae</taxon>
        <taxon>Armillaria</taxon>
    </lineage>
</organism>
<gene>
    <name evidence="2" type="ORF">ARMSODRAFT_770260</name>
</gene>
<keyword evidence="3" id="KW-1185">Reference proteome</keyword>
<feature type="region of interest" description="Disordered" evidence="1">
    <location>
        <begin position="78"/>
        <end position="152"/>
    </location>
</feature>
<feature type="compositionally biased region" description="Polar residues" evidence="1">
    <location>
        <begin position="78"/>
        <end position="89"/>
    </location>
</feature>